<accession>A0A2U1CLP0</accession>
<dbReference type="AlphaFoldDB" id="A0A2U1CLP0"/>
<dbReference type="Proteomes" id="UP000246145">
    <property type="component" value="Unassembled WGS sequence"/>
</dbReference>
<dbReference type="EMBL" id="QEKO01000003">
    <property type="protein sequence ID" value="PVY61926.1"/>
    <property type="molecule type" value="Genomic_DNA"/>
</dbReference>
<sequence>MSTHTRSTPPIRLSRDAQRLAALAESLARSGSRLEDSYWEHLFQQQLNKLLAQKRNDAIESTLEHLLAANTDAYEVLIEQVETHSESTTLVHEGRDYDALLFCAPVVAWTRYQLPQSFDLKPHMDTLAQQLQTHIVAENAQTALLSEMLNFDQMPQSFHETLEWTQRLGRAALKQKSENSLIRPAPAADGMLADARFIIGAIVVPKGEPLFRWQTGAPDASASRAQCFEAWQAACAQILPSLFTGCSIEYLQPDAYYISSREADRRIRPLALKAAATWLQTAAGLPGNQIRATIVACGESSVEEYRIGFSTLQSADVIYGCIWPVLSKEEAVADIIDTQQASIPEEIAALLKEQGITDVRQLPGLFRAEFCDDCGAPYFPDPLGEMQHPELPDEIDVNPLNFH</sequence>
<gene>
    <name evidence="1" type="ORF">C7440_2661</name>
</gene>
<comment type="caution">
    <text evidence="1">The sequence shown here is derived from an EMBL/GenBank/DDBJ whole genome shotgun (WGS) entry which is preliminary data.</text>
</comment>
<keyword evidence="2" id="KW-1185">Reference proteome</keyword>
<dbReference type="Pfam" id="PF11062">
    <property type="entry name" value="DUF2863"/>
    <property type="match status" value="1"/>
</dbReference>
<name>A0A2U1CLP0_9BURK</name>
<dbReference type="STRING" id="1231391.GCA_000308195_02836"/>
<proteinExistence type="predicted"/>
<reference evidence="1 2" key="1">
    <citation type="submission" date="2018-04" db="EMBL/GenBank/DDBJ databases">
        <title>Genomic Encyclopedia of Type Strains, Phase IV (KMG-IV): sequencing the most valuable type-strain genomes for metagenomic binning, comparative biology and taxonomic classification.</title>
        <authorList>
            <person name="Goeker M."/>
        </authorList>
    </citation>
    <scope>NUCLEOTIDE SEQUENCE [LARGE SCALE GENOMIC DNA]</scope>
    <source>
        <strain evidence="1 2">DSM 10065</strain>
    </source>
</reference>
<organism evidence="1 2">
    <name type="scientific">Pusillimonas noertemannii</name>
    <dbReference type="NCBI Taxonomy" id="305977"/>
    <lineage>
        <taxon>Bacteria</taxon>
        <taxon>Pseudomonadati</taxon>
        <taxon>Pseudomonadota</taxon>
        <taxon>Betaproteobacteria</taxon>
        <taxon>Burkholderiales</taxon>
        <taxon>Alcaligenaceae</taxon>
        <taxon>Pusillimonas</taxon>
    </lineage>
</organism>
<evidence type="ECO:0000313" key="1">
    <source>
        <dbReference type="EMBL" id="PVY61926.1"/>
    </source>
</evidence>
<dbReference type="OrthoDB" id="5291868at2"/>
<dbReference type="InterPro" id="IPR021292">
    <property type="entry name" value="DUF2863"/>
</dbReference>
<dbReference type="RefSeq" id="WP_116518874.1">
    <property type="nucleotide sequence ID" value="NZ_JACCEX010000003.1"/>
</dbReference>
<evidence type="ECO:0000313" key="2">
    <source>
        <dbReference type="Proteomes" id="UP000246145"/>
    </source>
</evidence>
<protein>
    <submittedName>
        <fullName evidence="1">Uncharacterized protein DUF2863</fullName>
    </submittedName>
</protein>